<feature type="non-terminal residue" evidence="4">
    <location>
        <position position="1"/>
    </location>
</feature>
<dbReference type="Pfam" id="PF13359">
    <property type="entry name" value="DDE_Tnp_4"/>
    <property type="match status" value="1"/>
</dbReference>
<comment type="caution">
    <text evidence="4">The sequence shown here is derived from an EMBL/GenBank/DDBJ whole genome shotgun (WGS) entry which is preliminary data.</text>
</comment>
<dbReference type="OrthoDB" id="127845at2759"/>
<feature type="domain" description="DDE Tnp4" evidence="3">
    <location>
        <begin position="33"/>
        <end position="195"/>
    </location>
</feature>
<keyword evidence="2" id="KW-0479">Metal-binding</keyword>
<accession>A0A225UFZ2</accession>
<evidence type="ECO:0000313" key="4">
    <source>
        <dbReference type="EMBL" id="OWY91955.1"/>
    </source>
</evidence>
<evidence type="ECO:0000256" key="1">
    <source>
        <dbReference type="ARBA" id="ARBA00001968"/>
    </source>
</evidence>
<name>A0A225UFZ2_9STRA</name>
<sequence length="222" mass="25170">YFAHDLVEKRMELYCSAVHEKGAPVATVFGFPDGTKLRVCRPSPRPGSPGENLQKYCYSGHKRCHCLNYQAVTAPDGMCIHCWGPMEGRRHDSAMLRESRLLNYFENHEELFGGRFLYGDPAYGVQKFILSGYKGNVSNPFEHAFNKQMSSVRESVEWNFKCLKTLWAFVAYQPQQKIGLSPVGKFVKVAMLLTNCHNCYSGGNQISSYFGLQPPTLDEYLS</sequence>
<dbReference type="AlphaFoldDB" id="A0A225UFZ2"/>
<reference evidence="5" key="1">
    <citation type="submission" date="2017-03" db="EMBL/GenBank/DDBJ databases">
        <title>Phytopthora megakarya and P. palmivora, two closely related causual agents of cacao black pod achieved similar genome size and gene model numbers by different mechanisms.</title>
        <authorList>
            <person name="Ali S."/>
            <person name="Shao J."/>
            <person name="Larry D.J."/>
            <person name="Kronmiller B."/>
            <person name="Shen D."/>
            <person name="Strem M.D."/>
            <person name="Melnick R.L."/>
            <person name="Guiltinan M.J."/>
            <person name="Tyler B.M."/>
            <person name="Meinhardt L.W."/>
            <person name="Bailey B.A."/>
        </authorList>
    </citation>
    <scope>NUCLEOTIDE SEQUENCE [LARGE SCALE GENOMIC DNA]</scope>
    <source>
        <strain evidence="5">zdho120</strain>
    </source>
</reference>
<comment type="cofactor">
    <cofactor evidence="1">
        <name>a divalent metal cation</name>
        <dbReference type="ChEBI" id="CHEBI:60240"/>
    </cofactor>
</comment>
<protein>
    <recommendedName>
        <fullName evidence="3">DDE Tnp4 domain-containing protein</fullName>
    </recommendedName>
</protein>
<proteinExistence type="predicted"/>
<keyword evidence="5" id="KW-1185">Reference proteome</keyword>
<organism evidence="4 5">
    <name type="scientific">Phytophthora megakarya</name>
    <dbReference type="NCBI Taxonomy" id="4795"/>
    <lineage>
        <taxon>Eukaryota</taxon>
        <taxon>Sar</taxon>
        <taxon>Stramenopiles</taxon>
        <taxon>Oomycota</taxon>
        <taxon>Peronosporomycetes</taxon>
        <taxon>Peronosporales</taxon>
        <taxon>Peronosporaceae</taxon>
        <taxon>Phytophthora</taxon>
    </lineage>
</organism>
<evidence type="ECO:0000259" key="3">
    <source>
        <dbReference type="Pfam" id="PF13359"/>
    </source>
</evidence>
<evidence type="ECO:0000313" key="5">
    <source>
        <dbReference type="Proteomes" id="UP000198211"/>
    </source>
</evidence>
<dbReference type="Proteomes" id="UP000198211">
    <property type="component" value="Unassembled WGS sequence"/>
</dbReference>
<dbReference type="STRING" id="4795.A0A225UFZ2"/>
<gene>
    <name evidence="4" type="ORF">PHMEG_00039230</name>
</gene>
<dbReference type="EMBL" id="NBNE01019095">
    <property type="protein sequence ID" value="OWY91955.1"/>
    <property type="molecule type" value="Genomic_DNA"/>
</dbReference>
<evidence type="ECO:0000256" key="2">
    <source>
        <dbReference type="ARBA" id="ARBA00022723"/>
    </source>
</evidence>
<dbReference type="InterPro" id="IPR027806">
    <property type="entry name" value="HARBI1_dom"/>
</dbReference>
<dbReference type="GO" id="GO:0046872">
    <property type="term" value="F:metal ion binding"/>
    <property type="evidence" value="ECO:0007669"/>
    <property type="project" value="UniProtKB-KW"/>
</dbReference>